<proteinExistence type="predicted"/>
<evidence type="ECO:0000256" key="10">
    <source>
        <dbReference type="SAM" id="Phobius"/>
    </source>
</evidence>
<keyword evidence="6 10" id="KW-0472">Membrane</keyword>
<dbReference type="PANTHER" id="PTHR43427:SF6">
    <property type="entry name" value="CHLORIDE CHANNEL PROTEIN CLC-E"/>
    <property type="match status" value="1"/>
</dbReference>
<comment type="subcellular location">
    <subcellularLocation>
        <location evidence="1">Membrane</location>
        <topology evidence="1">Multi-pass membrane protein</topology>
    </subcellularLocation>
</comment>
<evidence type="ECO:0000256" key="7">
    <source>
        <dbReference type="ARBA" id="ARBA00023173"/>
    </source>
</evidence>
<feature type="transmembrane region" description="Helical" evidence="10">
    <location>
        <begin position="85"/>
        <end position="108"/>
    </location>
</feature>
<evidence type="ECO:0000256" key="6">
    <source>
        <dbReference type="ARBA" id="ARBA00023136"/>
    </source>
</evidence>
<evidence type="ECO:0000256" key="5">
    <source>
        <dbReference type="ARBA" id="ARBA00023065"/>
    </source>
</evidence>
<name>A0A6N6MXZ0_9HYPH</name>
<evidence type="ECO:0000313" key="12">
    <source>
        <dbReference type="Proteomes" id="UP000441523"/>
    </source>
</evidence>
<keyword evidence="3 10" id="KW-0812">Transmembrane</keyword>
<feature type="transmembrane region" description="Helical" evidence="10">
    <location>
        <begin position="300"/>
        <end position="317"/>
    </location>
</feature>
<dbReference type="PRINTS" id="PR00762">
    <property type="entry name" value="CLCHANNEL"/>
</dbReference>
<dbReference type="Gene3D" id="3.10.580.10">
    <property type="entry name" value="CBS-domain"/>
    <property type="match status" value="1"/>
</dbReference>
<gene>
    <name evidence="11" type="ORF">F6X51_07335</name>
</gene>
<dbReference type="EMBL" id="VZZJ01000004">
    <property type="protein sequence ID" value="KAB1074920.1"/>
    <property type="molecule type" value="Genomic_DNA"/>
</dbReference>
<keyword evidence="7" id="KW-0869">Chloride channel</keyword>
<dbReference type="InterPro" id="IPR001807">
    <property type="entry name" value="ClC"/>
</dbReference>
<feature type="transmembrane region" description="Helical" evidence="10">
    <location>
        <begin position="367"/>
        <end position="387"/>
    </location>
</feature>
<keyword evidence="9" id="KW-0407">Ion channel</keyword>
<dbReference type="PANTHER" id="PTHR43427">
    <property type="entry name" value="CHLORIDE CHANNEL PROTEIN CLC-E"/>
    <property type="match status" value="1"/>
</dbReference>
<dbReference type="Pfam" id="PF00654">
    <property type="entry name" value="Voltage_CLC"/>
    <property type="match status" value="1"/>
</dbReference>
<feature type="transmembrane region" description="Helical" evidence="10">
    <location>
        <begin position="338"/>
        <end position="361"/>
    </location>
</feature>
<dbReference type="Gene3D" id="1.10.3080.10">
    <property type="entry name" value="Clc chloride channel"/>
    <property type="match status" value="1"/>
</dbReference>
<dbReference type="InterPro" id="IPR046342">
    <property type="entry name" value="CBS_dom_sf"/>
</dbReference>
<evidence type="ECO:0000256" key="2">
    <source>
        <dbReference type="ARBA" id="ARBA00022448"/>
    </source>
</evidence>
<dbReference type="SUPFAM" id="SSF81340">
    <property type="entry name" value="Clc chloride channel"/>
    <property type="match status" value="1"/>
</dbReference>
<keyword evidence="4 10" id="KW-1133">Transmembrane helix</keyword>
<evidence type="ECO:0000256" key="3">
    <source>
        <dbReference type="ARBA" id="ARBA00022692"/>
    </source>
</evidence>
<evidence type="ECO:0000313" key="11">
    <source>
        <dbReference type="EMBL" id="KAB1074920.1"/>
    </source>
</evidence>
<evidence type="ECO:0000256" key="9">
    <source>
        <dbReference type="ARBA" id="ARBA00023303"/>
    </source>
</evidence>
<dbReference type="SUPFAM" id="SSF54631">
    <property type="entry name" value="CBS-domain pair"/>
    <property type="match status" value="1"/>
</dbReference>
<dbReference type="AlphaFoldDB" id="A0A6N6MXZ0"/>
<dbReference type="RefSeq" id="WP_150962592.1">
    <property type="nucleotide sequence ID" value="NZ_VZZJ01000004.1"/>
</dbReference>
<keyword evidence="12" id="KW-1185">Reference proteome</keyword>
<keyword evidence="5" id="KW-0406">Ion transport</keyword>
<feature type="transmembrane region" description="Helical" evidence="10">
    <location>
        <begin position="41"/>
        <end position="65"/>
    </location>
</feature>
<keyword evidence="2" id="KW-0813">Transport</keyword>
<feature type="transmembrane region" description="Helical" evidence="10">
    <location>
        <begin position="216"/>
        <end position="240"/>
    </location>
</feature>
<dbReference type="GO" id="GO:0005254">
    <property type="term" value="F:chloride channel activity"/>
    <property type="evidence" value="ECO:0007669"/>
    <property type="project" value="UniProtKB-KW"/>
</dbReference>
<dbReference type="CDD" id="cd00400">
    <property type="entry name" value="Voltage_gated_ClC"/>
    <property type="match status" value="1"/>
</dbReference>
<evidence type="ECO:0000256" key="8">
    <source>
        <dbReference type="ARBA" id="ARBA00023214"/>
    </source>
</evidence>
<organism evidence="11 12">
    <name type="scientific">Methylobacterium planeticum</name>
    <dbReference type="NCBI Taxonomy" id="2615211"/>
    <lineage>
        <taxon>Bacteria</taxon>
        <taxon>Pseudomonadati</taxon>
        <taxon>Pseudomonadota</taxon>
        <taxon>Alphaproteobacteria</taxon>
        <taxon>Hyphomicrobiales</taxon>
        <taxon>Methylobacteriaceae</taxon>
        <taxon>Methylobacterium</taxon>
    </lineage>
</organism>
<reference evidence="11 12" key="1">
    <citation type="submission" date="2019-09" db="EMBL/GenBank/DDBJ databases">
        <title>YIM 132548 draft genome.</title>
        <authorList>
            <person name="Jiang L."/>
        </authorList>
    </citation>
    <scope>NUCLEOTIDE SEQUENCE [LARGE SCALE GENOMIC DNA]</scope>
    <source>
        <strain evidence="11 12">YIM 132548</strain>
    </source>
</reference>
<dbReference type="Proteomes" id="UP000441523">
    <property type="component" value="Unassembled WGS sequence"/>
</dbReference>
<comment type="caution">
    <text evidence="11">The sequence shown here is derived from an EMBL/GenBank/DDBJ whole genome shotgun (WGS) entry which is preliminary data.</text>
</comment>
<accession>A0A6N6MXZ0</accession>
<feature type="transmembrane region" description="Helical" evidence="10">
    <location>
        <begin position="394"/>
        <end position="417"/>
    </location>
</feature>
<evidence type="ECO:0000256" key="4">
    <source>
        <dbReference type="ARBA" id="ARBA00022989"/>
    </source>
</evidence>
<protein>
    <submittedName>
        <fullName evidence="11">Chloride channel protein</fullName>
    </submittedName>
</protein>
<keyword evidence="8" id="KW-0868">Chloride</keyword>
<sequence length="622" mass="63973">MTPPPARPRSSRAGRFLVRGRTWIQAPGRLRSLVRASEGGLVALAALTGCIAGAAVAGMGVLTQSLREAIYRLPPGARLSASETVAPLALLVGPAFGGVLLGLLFFGVGRWRGRRKRPVIDPIEANALHGGRMSLRDSVYVSVQNVISNGSGASVGLEAGYTQISAGIASRLGIAFEMRRGDLRTLVGCGSAAAIAAAFGAPLTGAFYAFELIIGTYTIATLTPVVAAALCGSVVARALLPTPPLVEIEGIRAITTSTLTSADTLPSLVLGLVCAGLGILIMRGVTLVEHGVAASGLPRVAGPALGGLCVGALALAASPQVLSGGHGALHLLFAEHGAPLGAGALAVLFAAKAAASAISIGSGFRGGLFFASLFLGAIAGKLFAALAPQIVPGIAVFGLTPLAYAVIGMSALAVAVIGGPLTMTFLALELTGSFPVTGLVLVAVIASSLTVRKTFGYSFATWRFHLRGESIRSAHDVGWIRNLTVGRLMRKDVRPVPLDTPMATFLRAHPLGSPSRVIVVDGQDRYAGIVMVPEAHAATREATSGAEPTLADVLRYPGDFLTAGMNAKQASAAFDRAESEALAVVDGERERRVIGLLTESHTLKRYSEELDRQRQSVLGDSA</sequence>
<dbReference type="GO" id="GO:0034707">
    <property type="term" value="C:chloride channel complex"/>
    <property type="evidence" value="ECO:0007669"/>
    <property type="project" value="UniProtKB-KW"/>
</dbReference>
<feature type="transmembrane region" description="Helical" evidence="10">
    <location>
        <begin position="186"/>
        <end position="210"/>
    </location>
</feature>
<feature type="transmembrane region" description="Helical" evidence="10">
    <location>
        <begin position="268"/>
        <end position="288"/>
    </location>
</feature>
<feature type="transmembrane region" description="Helical" evidence="10">
    <location>
        <begin position="423"/>
        <end position="446"/>
    </location>
</feature>
<evidence type="ECO:0000256" key="1">
    <source>
        <dbReference type="ARBA" id="ARBA00004141"/>
    </source>
</evidence>
<dbReference type="InterPro" id="IPR014743">
    <property type="entry name" value="Cl-channel_core"/>
</dbReference>
<dbReference type="InterPro" id="IPR050368">
    <property type="entry name" value="ClC-type_chloride_channel"/>
</dbReference>